<dbReference type="InterPro" id="IPR002347">
    <property type="entry name" value="SDR_fam"/>
</dbReference>
<organism evidence="3 4">
    <name type="scientific">Rhizodiscina lignyota</name>
    <dbReference type="NCBI Taxonomy" id="1504668"/>
    <lineage>
        <taxon>Eukaryota</taxon>
        <taxon>Fungi</taxon>
        <taxon>Dikarya</taxon>
        <taxon>Ascomycota</taxon>
        <taxon>Pezizomycotina</taxon>
        <taxon>Dothideomycetes</taxon>
        <taxon>Pleosporomycetidae</taxon>
        <taxon>Aulographales</taxon>
        <taxon>Rhizodiscinaceae</taxon>
        <taxon>Rhizodiscina</taxon>
    </lineage>
</organism>
<gene>
    <name evidence="3" type="ORF">NA57DRAFT_57957</name>
</gene>
<dbReference type="SUPFAM" id="SSF51735">
    <property type="entry name" value="NAD(P)-binding Rossmann-fold domains"/>
    <property type="match status" value="1"/>
</dbReference>
<comment type="caution">
    <text evidence="3">The sequence shown here is derived from an EMBL/GenBank/DDBJ whole genome shotgun (WGS) entry which is preliminary data.</text>
</comment>
<evidence type="ECO:0000256" key="2">
    <source>
        <dbReference type="ARBA" id="ARBA00023002"/>
    </source>
</evidence>
<evidence type="ECO:0000313" key="4">
    <source>
        <dbReference type="Proteomes" id="UP000799772"/>
    </source>
</evidence>
<dbReference type="Proteomes" id="UP000799772">
    <property type="component" value="Unassembled WGS sequence"/>
</dbReference>
<accession>A0A9P4IFQ4</accession>
<comment type="similarity">
    <text evidence="1">Belongs to the short-chain dehydrogenases/reductases (SDR) family.</text>
</comment>
<keyword evidence="4" id="KW-1185">Reference proteome</keyword>
<dbReference type="OrthoDB" id="1933717at2759"/>
<protein>
    <submittedName>
        <fullName evidence="3">NAD(P)-binding protein</fullName>
    </submittedName>
</protein>
<name>A0A9P4IFQ4_9PEZI</name>
<keyword evidence="2" id="KW-0560">Oxidoreductase</keyword>
<dbReference type="PRINTS" id="PR00081">
    <property type="entry name" value="GDHRDH"/>
</dbReference>
<proteinExistence type="inferred from homology"/>
<sequence>MVSETQPSERPAPLIKGYHHKAYPRIDPTRPELSAAGKNVVITGGSAGIGTEVAIAFAKAGASSVSILGRNEDRLKACAETIKAARSNADTKVSYYVADLNKRGDLDRSMDSIVASAGKISVFVSNAGELGPTGALASLNVDQFMSTFDSNVRGALNAVQAFLPRASKDAILINMSTGVAHIAPRPQMAVISSYAASKAANLKMMDWLAAENPDIFVVNVSPGIVATDMNVKSGVTPQDEIDLPAAFCVWLASAEARFLKSKFVWANWDVDELMSKAEEIQDSSLFTWMVDGAPM</sequence>
<evidence type="ECO:0000313" key="3">
    <source>
        <dbReference type="EMBL" id="KAF2097366.1"/>
    </source>
</evidence>
<dbReference type="PANTHER" id="PTHR42901">
    <property type="entry name" value="ALCOHOL DEHYDROGENASE"/>
    <property type="match status" value="1"/>
</dbReference>
<dbReference type="AlphaFoldDB" id="A0A9P4IFQ4"/>
<dbReference type="InterPro" id="IPR036291">
    <property type="entry name" value="NAD(P)-bd_dom_sf"/>
</dbReference>
<evidence type="ECO:0000256" key="1">
    <source>
        <dbReference type="ARBA" id="ARBA00006484"/>
    </source>
</evidence>
<dbReference type="PANTHER" id="PTHR42901:SF1">
    <property type="entry name" value="ALCOHOL DEHYDROGENASE"/>
    <property type="match status" value="1"/>
</dbReference>
<dbReference type="GO" id="GO:0016491">
    <property type="term" value="F:oxidoreductase activity"/>
    <property type="evidence" value="ECO:0007669"/>
    <property type="project" value="UniProtKB-KW"/>
</dbReference>
<dbReference type="Pfam" id="PF00106">
    <property type="entry name" value="adh_short"/>
    <property type="match status" value="1"/>
</dbReference>
<dbReference type="Gene3D" id="3.40.50.720">
    <property type="entry name" value="NAD(P)-binding Rossmann-like Domain"/>
    <property type="match status" value="1"/>
</dbReference>
<reference evidence="3" key="1">
    <citation type="journal article" date="2020" name="Stud. Mycol.">
        <title>101 Dothideomycetes genomes: a test case for predicting lifestyles and emergence of pathogens.</title>
        <authorList>
            <person name="Haridas S."/>
            <person name="Albert R."/>
            <person name="Binder M."/>
            <person name="Bloem J."/>
            <person name="Labutti K."/>
            <person name="Salamov A."/>
            <person name="Andreopoulos B."/>
            <person name="Baker S."/>
            <person name="Barry K."/>
            <person name="Bills G."/>
            <person name="Bluhm B."/>
            <person name="Cannon C."/>
            <person name="Castanera R."/>
            <person name="Culley D."/>
            <person name="Daum C."/>
            <person name="Ezra D."/>
            <person name="Gonzalez J."/>
            <person name="Henrissat B."/>
            <person name="Kuo A."/>
            <person name="Liang C."/>
            <person name="Lipzen A."/>
            <person name="Lutzoni F."/>
            <person name="Magnuson J."/>
            <person name="Mondo S."/>
            <person name="Nolan M."/>
            <person name="Ohm R."/>
            <person name="Pangilinan J."/>
            <person name="Park H.-J."/>
            <person name="Ramirez L."/>
            <person name="Alfaro M."/>
            <person name="Sun H."/>
            <person name="Tritt A."/>
            <person name="Yoshinaga Y."/>
            <person name="Zwiers L.-H."/>
            <person name="Turgeon B."/>
            <person name="Goodwin S."/>
            <person name="Spatafora J."/>
            <person name="Crous P."/>
            <person name="Grigoriev I."/>
        </authorList>
    </citation>
    <scope>NUCLEOTIDE SEQUENCE</scope>
    <source>
        <strain evidence="3">CBS 133067</strain>
    </source>
</reference>
<dbReference type="EMBL" id="ML978128">
    <property type="protein sequence ID" value="KAF2097366.1"/>
    <property type="molecule type" value="Genomic_DNA"/>
</dbReference>
<dbReference type="CDD" id="cd05233">
    <property type="entry name" value="SDR_c"/>
    <property type="match status" value="1"/>
</dbReference>